<feature type="transmembrane region" description="Helical" evidence="1">
    <location>
        <begin position="206"/>
        <end position="231"/>
    </location>
</feature>
<dbReference type="EMBL" id="CP006868">
    <property type="protein sequence ID" value="UXD22322.1"/>
    <property type="molecule type" value="Genomic_DNA"/>
</dbReference>
<feature type="transmembrane region" description="Helical" evidence="1">
    <location>
        <begin position="243"/>
        <end position="262"/>
    </location>
</feature>
<keyword evidence="1" id="KW-0472">Membrane</keyword>
<dbReference type="AlphaFoldDB" id="A0A977PKS3"/>
<evidence type="ECO:0000313" key="3">
    <source>
        <dbReference type="Proteomes" id="UP001063698"/>
    </source>
</evidence>
<dbReference type="Proteomes" id="UP001063698">
    <property type="component" value="Chromosome"/>
</dbReference>
<keyword evidence="3" id="KW-1185">Reference proteome</keyword>
<accession>A0A977PKS3</accession>
<proteinExistence type="predicted"/>
<keyword evidence="1" id="KW-0812">Transmembrane</keyword>
<organism evidence="2 3">
    <name type="scientific">Ignicoccus pacificus DSM 13166</name>
    <dbReference type="NCBI Taxonomy" id="940294"/>
    <lineage>
        <taxon>Archaea</taxon>
        <taxon>Thermoproteota</taxon>
        <taxon>Thermoprotei</taxon>
        <taxon>Desulfurococcales</taxon>
        <taxon>Desulfurococcaceae</taxon>
        <taxon>Ignicoccus</taxon>
    </lineage>
</organism>
<evidence type="ECO:0000256" key="1">
    <source>
        <dbReference type="SAM" id="Phobius"/>
    </source>
</evidence>
<keyword evidence="1" id="KW-1133">Transmembrane helix</keyword>
<reference evidence="2" key="1">
    <citation type="submission" date="2013-11" db="EMBL/GenBank/DDBJ databases">
        <title>Comparative genomics of Ignicoccus.</title>
        <authorList>
            <person name="Podar M."/>
        </authorList>
    </citation>
    <scope>NUCLEOTIDE SEQUENCE</scope>
    <source>
        <strain evidence="2">DSM 13166</strain>
    </source>
</reference>
<protein>
    <submittedName>
        <fullName evidence="2">Uncharacterized protein</fullName>
    </submittedName>
</protein>
<sequence length="326" mass="36089">MSLENLNERQKRALENVLRALKANDYESAKVIIESEFDGETREEVIKYLEDLGYHISFHLKKPVKSAAPKNLVIVRERPKTFKPISFAPVRMPLTPPIYRERPLTKEYDLALIPLAGAVYSLIKEAKYEVLIMSHKLHPKISKELRKLSNQGLEVKALLSEGSCESIRLLGGRSKRCLIKETVKGLGLRSIPLGLALYLNSPFNSLAAAIGGVAGLSLLGLWGLALSALVLSSPAYLYAGLPWGLKGASITSLLTLGLSLRVKKSNVELRTLERVPYSIVVVDGKKAIVAHAPFSWKGDVLSRVYRSSAEEALREFRTFWEVASAL</sequence>
<dbReference type="KEGG" id="ipc:IPA_03510"/>
<evidence type="ECO:0000313" key="2">
    <source>
        <dbReference type="EMBL" id="UXD22322.1"/>
    </source>
</evidence>
<name>A0A977PKS3_9CREN</name>
<gene>
    <name evidence="2" type="ORF">IPA_03510</name>
</gene>